<dbReference type="AlphaFoldDB" id="A0A139WVR0"/>
<evidence type="ECO:0000313" key="2">
    <source>
        <dbReference type="Proteomes" id="UP000076925"/>
    </source>
</evidence>
<comment type="caution">
    <text evidence="1">The sequence shown here is derived from an EMBL/GenBank/DDBJ whole genome shotgun (WGS) entry which is preliminary data.</text>
</comment>
<dbReference type="Proteomes" id="UP000076925">
    <property type="component" value="Unassembled WGS sequence"/>
</dbReference>
<keyword evidence="2" id="KW-1185">Reference proteome</keyword>
<organism evidence="1 2">
    <name type="scientific">Scytonema hofmannii PCC 7110</name>
    <dbReference type="NCBI Taxonomy" id="128403"/>
    <lineage>
        <taxon>Bacteria</taxon>
        <taxon>Bacillati</taxon>
        <taxon>Cyanobacteriota</taxon>
        <taxon>Cyanophyceae</taxon>
        <taxon>Nostocales</taxon>
        <taxon>Scytonemataceae</taxon>
        <taxon>Scytonema</taxon>
    </lineage>
</organism>
<sequence>MTANFNHRVEQVAREDLVMFINACLACTGQKEFYDDAYGQRVSIDFLHDYILGNYRLLYARTLASGINHFNQAQIILKLLATGRDVKTENRKEEGALIATALKQLPPQRAWGVLQQLRKQQINNRRSRAIAREYVQQRRDISFDAVKYRSKVRAIVSHAHLKLQGELGNFLFHNWKQKVYETELFEKFRQAHYSAEAVYDLPFTIAEGLAAKHKIPRDVFLSRIQERMTLTEKLRFQKTAERTNEVEINLDLGRLPLTRLALYILSLPIETRQQEWQTLDRALEESAWLALKKAPLKLGRVAAVLDCSYSSSGSLEKRRRPLGVALATHYLLKAASQEYQAFWTTPIKDALLVHPRGQTDLASPLLDALEWGADLIIIVSDGCENDPPRGAAEILRVYRTRIDPMQKTSIVHCNPVFNSEDYSLRSLSSSIPTVGLRDAEDLPTMLGFARFADGSAPLSELEAYLAKRVELMLNSDQ</sequence>
<evidence type="ECO:0000313" key="1">
    <source>
        <dbReference type="EMBL" id="KYC36526.1"/>
    </source>
</evidence>
<dbReference type="STRING" id="128403.WA1_43330"/>
<reference evidence="1 2" key="1">
    <citation type="journal article" date="2013" name="Genome Biol. Evol.">
        <title>Genomes of Stigonematalean cyanobacteria (subsection V) and the evolution of oxygenic photosynthesis from prokaryotes to plastids.</title>
        <authorList>
            <person name="Dagan T."/>
            <person name="Roettger M."/>
            <person name="Stucken K."/>
            <person name="Landan G."/>
            <person name="Koch R."/>
            <person name="Major P."/>
            <person name="Gould S.B."/>
            <person name="Goremykin V.V."/>
            <person name="Rippka R."/>
            <person name="Tandeau de Marsac N."/>
            <person name="Gugger M."/>
            <person name="Lockhart P.J."/>
            <person name="Allen J.F."/>
            <person name="Brune I."/>
            <person name="Maus I."/>
            <person name="Puhler A."/>
            <person name="Martin W.F."/>
        </authorList>
    </citation>
    <scope>NUCLEOTIDE SEQUENCE [LARGE SCALE GENOMIC DNA]</scope>
    <source>
        <strain evidence="1 2">PCC 7110</strain>
    </source>
</reference>
<dbReference type="EMBL" id="ANNX02000047">
    <property type="protein sequence ID" value="KYC36526.1"/>
    <property type="molecule type" value="Genomic_DNA"/>
</dbReference>
<protein>
    <submittedName>
        <fullName evidence="1">Uncharacterized protein</fullName>
    </submittedName>
</protein>
<accession>A0A139WVR0</accession>
<dbReference type="RefSeq" id="WP_017748272.1">
    <property type="nucleotide sequence ID" value="NZ_KQ976354.1"/>
</dbReference>
<gene>
    <name evidence="1" type="ORF">WA1_43330</name>
</gene>
<dbReference type="OrthoDB" id="444138at2"/>
<proteinExistence type="predicted"/>
<name>A0A139WVR0_9CYAN</name>